<sequence length="126" mass="12952">MRAVTAEKKPGSKAATAAYLALAAENAALKTRLTAARKLAGCGRVIFAIEALGGALRDLPVTNAVIADIEARAAGKLVAHLRQQAQHARRKGYLAQANALNHAAAISAQYAAGLQPESVSGAGKRK</sequence>
<dbReference type="EMBL" id="PJZH01000028">
    <property type="protein sequence ID" value="PLR30737.1"/>
    <property type="molecule type" value="Genomic_DNA"/>
</dbReference>
<proteinExistence type="predicted"/>
<reference evidence="1 2" key="1">
    <citation type="submission" date="2017-12" db="EMBL/GenBank/DDBJ databases">
        <title>Characterization of six clinical isolates of Enterochimera gen. nov., a novel genus of the Yersiniaciae family and the three species Enterochimera arupensis sp. nov., Enterochimera coloradensis sp. nov, and Enterochimera californica sp. nov.</title>
        <authorList>
            <person name="Rossi A."/>
            <person name="Fisher M."/>
        </authorList>
    </citation>
    <scope>NUCLEOTIDE SEQUENCE [LARGE SCALE GENOMIC DNA]</scope>
    <source>
        <strain evidence="2">2016-Iso4</strain>
    </source>
</reference>
<evidence type="ECO:0000313" key="1">
    <source>
        <dbReference type="EMBL" id="PLR30737.1"/>
    </source>
</evidence>
<accession>A0A2N5DUX4</accession>
<name>A0A2N5DUX4_9GAMM</name>
<organism evidence="1 2">
    <name type="scientific">Chimaeribacter coloradensis</name>
    <dbReference type="NCBI Taxonomy" id="2060068"/>
    <lineage>
        <taxon>Bacteria</taxon>
        <taxon>Pseudomonadati</taxon>
        <taxon>Pseudomonadota</taxon>
        <taxon>Gammaproteobacteria</taxon>
        <taxon>Enterobacterales</taxon>
        <taxon>Yersiniaceae</taxon>
        <taxon>Chimaeribacter</taxon>
    </lineage>
</organism>
<dbReference type="RefSeq" id="WP_101826552.1">
    <property type="nucleotide sequence ID" value="NZ_PJZH01000028.1"/>
</dbReference>
<keyword evidence="2" id="KW-1185">Reference proteome</keyword>
<gene>
    <name evidence="1" type="ORF">CYR32_18100</name>
</gene>
<dbReference type="AlphaFoldDB" id="A0A2N5DUX4"/>
<evidence type="ECO:0000313" key="2">
    <source>
        <dbReference type="Proteomes" id="UP000234503"/>
    </source>
</evidence>
<dbReference type="Proteomes" id="UP000234503">
    <property type="component" value="Unassembled WGS sequence"/>
</dbReference>
<comment type="caution">
    <text evidence="1">The sequence shown here is derived from an EMBL/GenBank/DDBJ whole genome shotgun (WGS) entry which is preliminary data.</text>
</comment>
<protein>
    <submittedName>
        <fullName evidence="1">Uncharacterized protein</fullName>
    </submittedName>
</protein>
<dbReference type="OrthoDB" id="9931838at2"/>